<dbReference type="AlphaFoldDB" id="A0A7X3FUK2"/>
<dbReference type="InterPro" id="IPR036388">
    <property type="entry name" value="WH-like_DNA-bd_sf"/>
</dbReference>
<dbReference type="PANTHER" id="PTHR18964:SF169">
    <property type="entry name" value="N-ACETYLMANNOSAMINE KINASE"/>
    <property type="match status" value="1"/>
</dbReference>
<dbReference type="CDD" id="cd23763">
    <property type="entry name" value="ASKHA_ATPase_ROK"/>
    <property type="match status" value="1"/>
</dbReference>
<dbReference type="GO" id="GO:0019262">
    <property type="term" value="P:N-acetylneuraminate catabolic process"/>
    <property type="evidence" value="ECO:0007669"/>
    <property type="project" value="TreeGrafter"/>
</dbReference>
<reference evidence="1 2" key="1">
    <citation type="submission" date="2019-12" db="EMBL/GenBank/DDBJ databases">
        <title>Devosia maris sp. nov., isolated from the deep seawater.</title>
        <authorList>
            <person name="Liu Y."/>
        </authorList>
    </citation>
    <scope>NUCLEOTIDE SEQUENCE [LARGE SCALE GENOMIC DNA]</scope>
    <source>
        <strain evidence="1 2">L53-10-65</strain>
    </source>
</reference>
<evidence type="ECO:0000313" key="2">
    <source>
        <dbReference type="Proteomes" id="UP000438106"/>
    </source>
</evidence>
<dbReference type="RefSeq" id="WP_157291015.1">
    <property type="nucleotide sequence ID" value="NZ_WQRF01000004.1"/>
</dbReference>
<dbReference type="Gene3D" id="1.10.10.10">
    <property type="entry name" value="Winged helix-like DNA-binding domain superfamily/Winged helix DNA-binding domain"/>
    <property type="match status" value="1"/>
</dbReference>
<evidence type="ECO:0000313" key="1">
    <source>
        <dbReference type="EMBL" id="MVT00216.1"/>
    </source>
</evidence>
<dbReference type="SUPFAM" id="SSF46785">
    <property type="entry name" value="Winged helix' DNA-binding domain"/>
    <property type="match status" value="1"/>
</dbReference>
<dbReference type="Gene3D" id="3.30.420.40">
    <property type="match status" value="2"/>
</dbReference>
<keyword evidence="2" id="KW-1185">Reference proteome</keyword>
<organism evidence="1 2">
    <name type="scientific">Devosia marina</name>
    <dbReference type="NCBI Taxonomy" id="2683198"/>
    <lineage>
        <taxon>Bacteria</taxon>
        <taxon>Pseudomonadati</taxon>
        <taxon>Pseudomonadota</taxon>
        <taxon>Alphaproteobacteria</taxon>
        <taxon>Hyphomicrobiales</taxon>
        <taxon>Devosiaceae</taxon>
        <taxon>Devosia</taxon>
    </lineage>
</organism>
<dbReference type="InterPro" id="IPR036390">
    <property type="entry name" value="WH_DNA-bd_sf"/>
</dbReference>
<dbReference type="Pfam" id="PF13412">
    <property type="entry name" value="HTH_24"/>
    <property type="match status" value="1"/>
</dbReference>
<proteinExistence type="predicted"/>
<dbReference type="GO" id="GO:0009384">
    <property type="term" value="F:N-acylmannosamine kinase activity"/>
    <property type="evidence" value="ECO:0007669"/>
    <property type="project" value="TreeGrafter"/>
</dbReference>
<gene>
    <name evidence="1" type="ORF">GO014_14400</name>
</gene>
<sequence>MSSDLEPTRDVFVAGRRGVRHTGVRRANEKTVLTVVAFNSGASNAEISRLSGLAPQTVSAILIDLEREGLIVRGPVLRGRRGQPATPILLHENGGFAIGVEIGWRHLDVVLINMHAAILQHHHEDHAYPDAASVFDRIGGVIEAFRRTLPQPHRSRLLDIGLAMPGSLTTDLDLFNAPPEQVKRWREIDPVAELARRSGLEITQINDGNAGCWAELIALAPPRPANVVFLMVSQLLLAGMVSDGVLWEGATGHAVDLGSGLVHVNGSAPQLAHQVASLFALRARLVAAGFTEAEGPVANWDLAAMTHQVEAWVGEAAQALAQVVHNASMILEHPHVVLDTELGPRIGAKLAERLQVEMGRFETRGFKRPRVVNGQHGRLSPAIGAAELPLYRRYF</sequence>
<dbReference type="EMBL" id="WQRF01000004">
    <property type="protein sequence ID" value="MVT00216.1"/>
    <property type="molecule type" value="Genomic_DNA"/>
</dbReference>
<accession>A0A7X3FUK2</accession>
<dbReference type="InterPro" id="IPR000600">
    <property type="entry name" value="ROK"/>
</dbReference>
<protein>
    <submittedName>
        <fullName evidence="1">ROK family protein</fullName>
    </submittedName>
</protein>
<dbReference type="SUPFAM" id="SSF53067">
    <property type="entry name" value="Actin-like ATPase domain"/>
    <property type="match status" value="1"/>
</dbReference>
<comment type="caution">
    <text evidence="1">The sequence shown here is derived from an EMBL/GenBank/DDBJ whole genome shotgun (WGS) entry which is preliminary data.</text>
</comment>
<dbReference type="Proteomes" id="UP000438106">
    <property type="component" value="Unassembled WGS sequence"/>
</dbReference>
<dbReference type="Pfam" id="PF00480">
    <property type="entry name" value="ROK"/>
    <property type="match status" value="1"/>
</dbReference>
<dbReference type="PANTHER" id="PTHR18964">
    <property type="entry name" value="ROK (REPRESSOR, ORF, KINASE) FAMILY"/>
    <property type="match status" value="1"/>
</dbReference>
<name>A0A7X3FUK2_9HYPH</name>
<dbReference type="InterPro" id="IPR043129">
    <property type="entry name" value="ATPase_NBD"/>
</dbReference>